<keyword evidence="3" id="KW-1185">Reference proteome</keyword>
<comment type="caution">
    <text evidence="2">The sequence shown here is derived from an EMBL/GenBank/DDBJ whole genome shotgun (WGS) entry which is preliminary data.</text>
</comment>
<proteinExistence type="predicted"/>
<accession>A0A2I0SUD4</accession>
<dbReference type="AlphaFoldDB" id="A0A2I0SUD4"/>
<reference evidence="2 3" key="1">
    <citation type="submission" date="2017-12" db="EMBL/GenBank/DDBJ databases">
        <title>Streptomyces populusis sp. nov., a novel endophytic actinobacterium isolated from stems of Populus adenopoda Maxim.</title>
        <authorList>
            <person name="Wang Z."/>
        </authorList>
    </citation>
    <scope>NUCLEOTIDE SEQUENCE [LARGE SCALE GENOMIC DNA]</scope>
    <source>
        <strain evidence="2 3">A249</strain>
    </source>
</reference>
<dbReference type="Gene3D" id="3.40.50.300">
    <property type="entry name" value="P-loop containing nucleotide triphosphate hydrolases"/>
    <property type="match status" value="1"/>
</dbReference>
<dbReference type="SUPFAM" id="SSF52540">
    <property type="entry name" value="P-loop containing nucleoside triphosphate hydrolases"/>
    <property type="match status" value="1"/>
</dbReference>
<gene>
    <name evidence="2" type="ORF">CW362_08210</name>
</gene>
<dbReference type="RefSeq" id="WP_103548700.1">
    <property type="nucleotide sequence ID" value="NZ_KZ626849.1"/>
</dbReference>
<dbReference type="InterPro" id="IPR027417">
    <property type="entry name" value="P-loop_NTPase"/>
</dbReference>
<dbReference type="Proteomes" id="UP000236178">
    <property type="component" value="Unassembled WGS sequence"/>
</dbReference>
<dbReference type="CDD" id="cd00009">
    <property type="entry name" value="AAA"/>
    <property type="match status" value="1"/>
</dbReference>
<sequence length="1120" mass="122334">MAEPEETAHFLVLGPLPADGQGGDGIRASVLADLTGLHEAGHRLDGIFVLGTSGDPTAAKDLVLEFQLACIDERGYEPFVLPVPGPDDRRTMPAMRSLARELAGGWDQIAPHVWRGEMADDIVGPLRSRVFPDLAAWEDESASSHAGRHPGLLPGDGSVCHEAGGRRIGLVCVNTVFRMVADDAPTTLAGCFEEQLDLAVGEEFGGWAGRNDLTLLLAGRTGALPELPPEAAPLLALAGSGERDASGWRLPFDDGAAHLLLRVDLSADRPVVTDAATRRQLPTTLPARVRSVPPGAPAARRPEEAYDEDSLLADFYRHMSTGQMVLALVSGPEEGSPVDTDELGRRLAEAAFGAVPQPAPALHETWAAVRRRLSKQQLEQYLEALSVPEDYDGRTVYNLLRAPWSRVYDFTGGDALPTVRNARLAESVALVNACQDPPTSRRSSLEIVTMNGWPHGGGPQDFGDAWSVPPNDARGLWFRRFQAELLTRPVVFLSLSPSSPALWETLRIGGRVFGGHEFPGFLVTPEGTAADRARLREAGLRHIRTAPADFVRGRLGPGVQALQDGRRVLTEEYTGTRDGVGIVRVAQLLDDAPAGASDFLDGRDPTWGDIKDKNIAAQLSLADAVEKRARPAEGERQPIVLVKGTAGSGKTTALMQVAYRLHTKAKNVGWVDRGASRTSRDIEKQAREESFGAIFVDDVDMFTRRAAPLLTNLNDNGRTLVVAAIRETRWSEIDAGFPAEVVSSDQLLTDGDLKEIVKALDRNARIGELKKHRLMRQKVAKLREKCDQGLLAAMIEAVTGSSLTQKVESEFHQLKQEQRGPYAVISLSDSSLIFQQRGIDETDLLDIVSHPMAPNRSHRAAVNALVEMNLLVRTGDGRLRCRQRTIADTVVRTVLRQRKDDLEWVIAKLLLFYAGRAWHITDNQHRDRSAMIKLLSHETMRGLDLDAEAVRRIYNAAHQFLADDHHYWLQRAEYEAAQGKLDLARNHLAAAKGCPGGSEDRLVVTADAKVRLRSSAQDPTDPQLMRAAVQAVHDLSQVATQYRSEAPHAFVVLAREGFLWAEKCGDNLTPPEYVDVLDRIAEGIALGKKCNPKNNRVGAAVDVYGPKVENLRRRGPGIPI</sequence>
<dbReference type="Pfam" id="PF25199">
    <property type="entry name" value="nSTAND_NTPase5"/>
    <property type="match status" value="1"/>
</dbReference>
<dbReference type="InterPro" id="IPR057574">
    <property type="entry name" value="nSTAND_NTPase5_dom"/>
</dbReference>
<evidence type="ECO:0000259" key="1">
    <source>
        <dbReference type="Pfam" id="PF25199"/>
    </source>
</evidence>
<dbReference type="EMBL" id="PJOS01000010">
    <property type="protein sequence ID" value="PKT73532.1"/>
    <property type="molecule type" value="Genomic_DNA"/>
</dbReference>
<evidence type="ECO:0000313" key="3">
    <source>
        <dbReference type="Proteomes" id="UP000236178"/>
    </source>
</evidence>
<organism evidence="2 3">
    <name type="scientific">Streptomyces populi</name>
    <dbReference type="NCBI Taxonomy" id="2058924"/>
    <lineage>
        <taxon>Bacteria</taxon>
        <taxon>Bacillati</taxon>
        <taxon>Actinomycetota</taxon>
        <taxon>Actinomycetes</taxon>
        <taxon>Kitasatosporales</taxon>
        <taxon>Streptomycetaceae</taxon>
        <taxon>Streptomyces</taxon>
    </lineage>
</organism>
<name>A0A2I0SUD4_9ACTN</name>
<evidence type="ECO:0000313" key="2">
    <source>
        <dbReference type="EMBL" id="PKT73532.1"/>
    </source>
</evidence>
<dbReference type="OrthoDB" id="4217949at2"/>
<feature type="domain" description="Novel STAND NTPase 5" evidence="1">
    <location>
        <begin position="597"/>
        <end position="736"/>
    </location>
</feature>
<protein>
    <recommendedName>
        <fullName evidence="1">Novel STAND NTPase 5 domain-containing protein</fullName>
    </recommendedName>
</protein>